<organism evidence="6 7">
    <name type="scientific">Anaerocolumna cellulosilytica</name>
    <dbReference type="NCBI Taxonomy" id="433286"/>
    <lineage>
        <taxon>Bacteria</taxon>
        <taxon>Bacillati</taxon>
        <taxon>Bacillota</taxon>
        <taxon>Clostridia</taxon>
        <taxon>Lachnospirales</taxon>
        <taxon>Lachnospiraceae</taxon>
        <taxon>Anaerocolumna</taxon>
    </lineage>
</organism>
<evidence type="ECO:0000313" key="6">
    <source>
        <dbReference type="EMBL" id="BCJ95266.1"/>
    </source>
</evidence>
<keyword evidence="5" id="KW-0131">Cell cycle</keyword>
<dbReference type="GO" id="GO:0005886">
    <property type="term" value="C:plasma membrane"/>
    <property type="evidence" value="ECO:0007669"/>
    <property type="project" value="TreeGrafter"/>
</dbReference>
<keyword evidence="2" id="KW-0132">Cell division</keyword>
<evidence type="ECO:0000256" key="4">
    <source>
        <dbReference type="ARBA" id="ARBA00022989"/>
    </source>
</evidence>
<evidence type="ECO:0000256" key="3">
    <source>
        <dbReference type="ARBA" id="ARBA00022692"/>
    </source>
</evidence>
<evidence type="ECO:0000256" key="1">
    <source>
        <dbReference type="ARBA" id="ARBA00022475"/>
    </source>
</evidence>
<keyword evidence="3" id="KW-0812">Transmembrane</keyword>
<dbReference type="Proteomes" id="UP000515561">
    <property type="component" value="Chromosome"/>
</dbReference>
<proteinExistence type="predicted"/>
<evidence type="ECO:0000256" key="5">
    <source>
        <dbReference type="ARBA" id="ARBA00023306"/>
    </source>
</evidence>
<accession>A0A6S6QZQ8</accession>
<dbReference type="InterPro" id="IPR005548">
    <property type="entry name" value="Cell_div_FtsQ/DivIB_C"/>
</dbReference>
<keyword evidence="7" id="KW-1185">Reference proteome</keyword>
<dbReference type="EMBL" id="AP023367">
    <property type="protein sequence ID" value="BCJ95266.1"/>
    <property type="molecule type" value="Genomic_DNA"/>
</dbReference>
<dbReference type="RefSeq" id="WP_184093951.1">
    <property type="nucleotide sequence ID" value="NZ_AP023367.1"/>
</dbReference>
<dbReference type="PANTHER" id="PTHR37820:SF1">
    <property type="entry name" value="CELL DIVISION PROTEIN FTSQ"/>
    <property type="match status" value="1"/>
</dbReference>
<gene>
    <name evidence="6" type="ORF">acsn021_28350</name>
</gene>
<dbReference type="GO" id="GO:0051301">
    <property type="term" value="P:cell division"/>
    <property type="evidence" value="ECO:0007669"/>
    <property type="project" value="UniProtKB-KW"/>
</dbReference>
<name>A0A6S6QZQ8_9FIRM</name>
<dbReference type="PANTHER" id="PTHR37820">
    <property type="entry name" value="CELL DIVISION PROTEIN DIVIB"/>
    <property type="match status" value="1"/>
</dbReference>
<dbReference type="AlphaFoldDB" id="A0A6S6QZQ8"/>
<reference evidence="6 7" key="1">
    <citation type="journal article" date="2016" name="Int. J. Syst. Evol. Microbiol.">
        <title>Descriptions of Anaerotaenia torta gen. nov., sp. nov. and Anaerocolumna cellulosilytica gen. nov., sp. nov. isolated from a methanogenic reactor of cattle waste.</title>
        <authorList>
            <person name="Uek A."/>
            <person name="Ohtaki Y."/>
            <person name="Kaku N."/>
            <person name="Ueki K."/>
        </authorList>
    </citation>
    <scope>NUCLEOTIDE SEQUENCE [LARGE SCALE GENOMIC DNA]</scope>
    <source>
        <strain evidence="6 7">SN021</strain>
    </source>
</reference>
<keyword evidence="4" id="KW-1133">Transmembrane helix</keyword>
<protein>
    <submittedName>
        <fullName evidence="6">Uncharacterized protein</fullName>
    </submittedName>
</protein>
<dbReference type="Pfam" id="PF03799">
    <property type="entry name" value="FtsQ_DivIB_C"/>
    <property type="match status" value="1"/>
</dbReference>
<dbReference type="KEGG" id="acel:acsn021_28350"/>
<sequence length="250" mass="29122">MKEQRDKNKKVFLLRLMKFLLLCLGILLPVVILYMACSLDTIRIEGSSHYTEEELKEKIVTEKTDGNTILLYLRYKYGKVDSIPFVEDINIKLVDKNTVKVQVYEKIITGCIEYMGGYMYFDKDGIIIESSGEKLEDIPFITGLSFNQMILYEKLEVQKDELFQVILNLTQLIHKFALDIQTIQFNKNFEITLRCGNIKVLLGKRDTYDEQMAALVTALPEVKDKYGDKKWMLLMEDYKEGQVIVGKPWK</sequence>
<evidence type="ECO:0000256" key="2">
    <source>
        <dbReference type="ARBA" id="ARBA00022618"/>
    </source>
</evidence>
<keyword evidence="1" id="KW-1003">Cell membrane</keyword>
<evidence type="ECO:0000313" key="7">
    <source>
        <dbReference type="Proteomes" id="UP000515561"/>
    </source>
</evidence>
<dbReference type="InterPro" id="IPR050487">
    <property type="entry name" value="FtsQ_DivIB"/>
</dbReference>
<keyword evidence="4" id="KW-0472">Membrane</keyword>